<dbReference type="InterPro" id="IPR036036">
    <property type="entry name" value="SOCS_box-like_dom_sf"/>
</dbReference>
<dbReference type="EMBL" id="JBJQND010000012">
    <property type="protein sequence ID" value="KAL3860655.1"/>
    <property type="molecule type" value="Genomic_DNA"/>
</dbReference>
<dbReference type="InterPro" id="IPR039147">
    <property type="entry name" value="ASB17"/>
</dbReference>
<dbReference type="SUPFAM" id="SSF158235">
    <property type="entry name" value="SOCS box-like"/>
    <property type="match status" value="1"/>
</dbReference>
<dbReference type="InterPro" id="IPR001496">
    <property type="entry name" value="SOCS_box"/>
</dbReference>
<protein>
    <recommendedName>
        <fullName evidence="3">SOCS box domain-containing protein</fullName>
    </recommendedName>
</protein>
<proteinExistence type="predicted"/>
<keyword evidence="1" id="KW-0833">Ubl conjugation pathway</keyword>
<dbReference type="CDD" id="cd03716">
    <property type="entry name" value="SOCS_ASB_like"/>
    <property type="match status" value="1"/>
</dbReference>
<organism evidence="4 5">
    <name type="scientific">Sinanodonta woodiana</name>
    <name type="common">Chinese pond mussel</name>
    <name type="synonym">Anodonta woodiana</name>
    <dbReference type="NCBI Taxonomy" id="1069815"/>
    <lineage>
        <taxon>Eukaryota</taxon>
        <taxon>Metazoa</taxon>
        <taxon>Spiralia</taxon>
        <taxon>Lophotrochozoa</taxon>
        <taxon>Mollusca</taxon>
        <taxon>Bivalvia</taxon>
        <taxon>Autobranchia</taxon>
        <taxon>Heteroconchia</taxon>
        <taxon>Palaeoheterodonta</taxon>
        <taxon>Unionida</taxon>
        <taxon>Unionoidea</taxon>
        <taxon>Unionidae</taxon>
        <taxon>Unioninae</taxon>
        <taxon>Sinanodonta</taxon>
    </lineage>
</organism>
<dbReference type="Pfam" id="PF07525">
    <property type="entry name" value="SOCS_box"/>
    <property type="match status" value="1"/>
</dbReference>
<evidence type="ECO:0000259" key="3">
    <source>
        <dbReference type="PROSITE" id="PS50225"/>
    </source>
</evidence>
<keyword evidence="5" id="KW-1185">Reference proteome</keyword>
<evidence type="ECO:0000256" key="1">
    <source>
        <dbReference type="ARBA" id="ARBA00022786"/>
    </source>
</evidence>
<feature type="domain" description="SOCS box" evidence="3">
    <location>
        <begin position="303"/>
        <end position="356"/>
    </location>
</feature>
<dbReference type="PROSITE" id="PS50225">
    <property type="entry name" value="SOCS"/>
    <property type="match status" value="1"/>
</dbReference>
<evidence type="ECO:0000256" key="2">
    <source>
        <dbReference type="ARBA" id="ARBA00023043"/>
    </source>
</evidence>
<name>A0ABD3VGQ3_SINWO</name>
<dbReference type="PANTHER" id="PTHR20966">
    <property type="entry name" value="ANKYRIN REPEAT AND SOCS BOX PROTEIN 17"/>
    <property type="match status" value="1"/>
</dbReference>
<keyword evidence="2" id="KW-0040">ANK repeat</keyword>
<sequence>MDTQFLQRSGKKHLATSLYCRLSQQRKKTPELISYFHQIVSLHTAERIRKDLIGRTCPHRLHMYLYKLLRFCFEKRIQESQLLPISNLLKEIYKCEGNFQSIFSIILTGHMTLDALGMHADVNILYPGCAESSLSQRNLEACEYYLHHISLMQLDDFGEDNRPHMLLNQPVDNEGKYAPLLAATVKRDPNIVLLLLRYGATFPRGVDTKLDPLEQLVNDMNSLYLFRNTGFGEHIKRVLTSEDSKVKQCLCYFKRAVRNIHFTTSTHLNTIFCNEDEEEKEIRYSQNRNISGVETKKYSLHPELAATLGIRCEYDPVSLKHLCRCLIRECILRRTQSLPLSIAKLPLPQLLKSYLDLKLD</sequence>
<dbReference type="AlphaFoldDB" id="A0ABD3VGQ3"/>
<evidence type="ECO:0000313" key="5">
    <source>
        <dbReference type="Proteomes" id="UP001634394"/>
    </source>
</evidence>
<dbReference type="SMART" id="SM00969">
    <property type="entry name" value="SOCS_box"/>
    <property type="match status" value="1"/>
</dbReference>
<accession>A0ABD3VGQ3</accession>
<dbReference type="Proteomes" id="UP001634394">
    <property type="component" value="Unassembled WGS sequence"/>
</dbReference>
<comment type="caution">
    <text evidence="4">The sequence shown here is derived from an EMBL/GenBank/DDBJ whole genome shotgun (WGS) entry which is preliminary data.</text>
</comment>
<evidence type="ECO:0000313" key="4">
    <source>
        <dbReference type="EMBL" id="KAL3860655.1"/>
    </source>
</evidence>
<dbReference type="PANTHER" id="PTHR20966:SF2">
    <property type="entry name" value="ANKYRIN REPEAT AND SOCS BOX PROTEIN 17"/>
    <property type="match status" value="1"/>
</dbReference>
<dbReference type="Gene3D" id="1.10.750.20">
    <property type="entry name" value="SOCS box"/>
    <property type="match status" value="1"/>
</dbReference>
<reference evidence="4 5" key="1">
    <citation type="submission" date="2024-11" db="EMBL/GenBank/DDBJ databases">
        <title>Chromosome-level genome assembly of the freshwater bivalve Anodonta woodiana.</title>
        <authorList>
            <person name="Chen X."/>
        </authorList>
    </citation>
    <scope>NUCLEOTIDE SEQUENCE [LARGE SCALE GENOMIC DNA]</scope>
    <source>
        <strain evidence="4">MN2024</strain>
        <tissue evidence="4">Gills</tissue>
    </source>
</reference>
<gene>
    <name evidence="4" type="ORF">ACJMK2_010749</name>
</gene>